<dbReference type="InterPro" id="IPR004733">
    <property type="entry name" value="PurM_cligase"/>
</dbReference>
<comment type="pathway">
    <text evidence="1">Purine metabolism; IMP biosynthesis via de novo pathway; 5-amino-1-(5-phospho-D-ribosyl)imidazole from N(2)-formyl-N(1)-(5-phospho-D-ribosyl)glycinamide: step 2/2.</text>
</comment>
<dbReference type="Gene3D" id="3.90.600.10">
    <property type="entry name" value="Phosphoribosylglycinamide synthetase, C-terminal domain"/>
    <property type="match status" value="1"/>
</dbReference>
<evidence type="ECO:0000256" key="3">
    <source>
        <dbReference type="ARBA" id="ARBA00022598"/>
    </source>
</evidence>
<dbReference type="GO" id="GO:0005524">
    <property type="term" value="F:ATP binding"/>
    <property type="evidence" value="ECO:0007669"/>
    <property type="project" value="UniProtKB-KW"/>
</dbReference>
<dbReference type="InterPro" id="IPR020560">
    <property type="entry name" value="PRibGlycinamide_synth_C-dom"/>
</dbReference>
<dbReference type="EC" id="6.3.3.1" evidence="2"/>
<dbReference type="SUPFAM" id="SSF51246">
    <property type="entry name" value="Rudiment single hybrid motif"/>
    <property type="match status" value="1"/>
</dbReference>
<keyword evidence="3" id="KW-0436">Ligase</keyword>
<dbReference type="GO" id="GO:0004641">
    <property type="term" value="F:phosphoribosylformylglycinamidine cyclo-ligase activity"/>
    <property type="evidence" value="ECO:0007669"/>
    <property type="project" value="UniProtKB-EC"/>
</dbReference>
<dbReference type="PANTHER" id="PTHR10520:SF12">
    <property type="entry name" value="TRIFUNCTIONAL PURINE BIOSYNTHETIC PROTEIN ADENOSINE-3"/>
    <property type="match status" value="1"/>
</dbReference>
<evidence type="ECO:0000313" key="9">
    <source>
        <dbReference type="Proteomes" id="UP000249056"/>
    </source>
</evidence>
<evidence type="ECO:0000259" key="7">
    <source>
        <dbReference type="SMART" id="SM01210"/>
    </source>
</evidence>
<evidence type="ECO:0000256" key="6">
    <source>
        <dbReference type="ARBA" id="ARBA00022840"/>
    </source>
</evidence>
<reference evidence="8 9" key="1">
    <citation type="submission" date="2018-06" db="EMBL/GenBank/DDBJ databases">
        <title>Genome Sequence of the Brown Rot Fungal Pathogen Monilinia fructigena.</title>
        <authorList>
            <person name="Landi L."/>
            <person name="De Miccolis Angelini R.M."/>
            <person name="Pollastro S."/>
            <person name="Abate D."/>
            <person name="Faretra F."/>
            <person name="Romanazzi G."/>
        </authorList>
    </citation>
    <scope>NUCLEOTIDE SEQUENCE [LARGE SCALE GENOMIC DNA]</scope>
    <source>
        <strain evidence="8 9">Mfrg269</strain>
    </source>
</reference>
<dbReference type="InterPro" id="IPR016188">
    <property type="entry name" value="PurM-like_N"/>
</dbReference>
<keyword evidence="6" id="KW-0067">ATP-binding</keyword>
<dbReference type="GO" id="GO:0046084">
    <property type="term" value="P:adenine biosynthetic process"/>
    <property type="evidence" value="ECO:0007669"/>
    <property type="project" value="TreeGrafter"/>
</dbReference>
<dbReference type="PANTHER" id="PTHR10520">
    <property type="entry name" value="TRIFUNCTIONAL PURINE BIOSYNTHETIC PROTEIN ADENOSINE-3-RELATED"/>
    <property type="match status" value="1"/>
</dbReference>
<comment type="caution">
    <text evidence="8">The sequence shown here is derived from an EMBL/GenBank/DDBJ whole genome shotgun (WGS) entry which is preliminary data.</text>
</comment>
<proteinExistence type="predicted"/>
<dbReference type="GO" id="GO:0006189">
    <property type="term" value="P:'de novo' IMP biosynthetic process"/>
    <property type="evidence" value="ECO:0007669"/>
    <property type="project" value="InterPro"/>
</dbReference>
<accession>A0A395J5L8</accession>
<evidence type="ECO:0000256" key="4">
    <source>
        <dbReference type="ARBA" id="ARBA00022741"/>
    </source>
</evidence>
<keyword evidence="4" id="KW-0547">Nucleotide-binding</keyword>
<dbReference type="OrthoDB" id="2018833at2759"/>
<evidence type="ECO:0000256" key="5">
    <source>
        <dbReference type="ARBA" id="ARBA00022755"/>
    </source>
</evidence>
<dbReference type="Pfam" id="PF02843">
    <property type="entry name" value="GARS_C"/>
    <property type="match status" value="1"/>
</dbReference>
<dbReference type="GO" id="GO:0004637">
    <property type="term" value="F:phosphoribosylamine-glycine ligase activity"/>
    <property type="evidence" value="ECO:0007669"/>
    <property type="project" value="InterPro"/>
</dbReference>
<dbReference type="SMART" id="SM01210">
    <property type="entry name" value="GARS_C"/>
    <property type="match status" value="1"/>
</dbReference>
<dbReference type="InterPro" id="IPR011054">
    <property type="entry name" value="Rudment_hybrid_motif"/>
</dbReference>
<dbReference type="Proteomes" id="UP000249056">
    <property type="component" value="Unassembled WGS sequence"/>
</dbReference>
<evidence type="ECO:0000313" key="8">
    <source>
        <dbReference type="EMBL" id="RAL67760.1"/>
    </source>
</evidence>
<name>A0A395J5L8_9HELO</name>
<feature type="domain" description="Phosphoribosylglycinamide synthetase C-domain" evidence="7">
    <location>
        <begin position="20"/>
        <end position="111"/>
    </location>
</feature>
<evidence type="ECO:0000256" key="1">
    <source>
        <dbReference type="ARBA" id="ARBA00004686"/>
    </source>
</evidence>
<dbReference type="FunFam" id="3.30.1330.10:FF:000001">
    <property type="entry name" value="Phosphoribosylformylglycinamidine cyclo-ligase"/>
    <property type="match status" value="1"/>
</dbReference>
<dbReference type="SUPFAM" id="SSF55326">
    <property type="entry name" value="PurM N-terminal domain-like"/>
    <property type="match status" value="1"/>
</dbReference>
<keyword evidence="5" id="KW-0658">Purine biosynthesis</keyword>
<dbReference type="EMBL" id="QKRW01000003">
    <property type="protein sequence ID" value="RAL67760.1"/>
    <property type="molecule type" value="Genomic_DNA"/>
</dbReference>
<dbReference type="FunFam" id="3.90.600.10:FF:000001">
    <property type="entry name" value="Trifunctional purine biosynthetic protein adenosine-3"/>
    <property type="match status" value="1"/>
</dbReference>
<organism evidence="8 9">
    <name type="scientific">Monilinia fructigena</name>
    <dbReference type="NCBI Taxonomy" id="38457"/>
    <lineage>
        <taxon>Eukaryota</taxon>
        <taxon>Fungi</taxon>
        <taxon>Dikarya</taxon>
        <taxon>Ascomycota</taxon>
        <taxon>Pezizomycotina</taxon>
        <taxon>Leotiomycetes</taxon>
        <taxon>Helotiales</taxon>
        <taxon>Sclerotiniaceae</taxon>
        <taxon>Monilinia</taxon>
    </lineage>
</organism>
<gene>
    <name evidence="8" type="ORF">DID88_008490</name>
</gene>
<protein>
    <recommendedName>
        <fullName evidence="2">phosphoribosylformylglycinamidine cyclo-ligase</fullName>
        <ecNumber evidence="2">6.3.3.1</ecNumber>
    </recommendedName>
</protein>
<evidence type="ECO:0000256" key="2">
    <source>
        <dbReference type="ARBA" id="ARBA00013047"/>
    </source>
</evidence>
<dbReference type="InterPro" id="IPR037123">
    <property type="entry name" value="PRibGlycinamide_synth_C_sf"/>
</dbReference>
<dbReference type="Pfam" id="PF00586">
    <property type="entry name" value="AIRS"/>
    <property type="match status" value="1"/>
</dbReference>
<dbReference type="AlphaFoldDB" id="A0A395J5L8"/>
<dbReference type="GO" id="GO:0005829">
    <property type="term" value="C:cytosol"/>
    <property type="evidence" value="ECO:0007669"/>
    <property type="project" value="TreeGrafter"/>
</dbReference>
<dbReference type="InterPro" id="IPR036921">
    <property type="entry name" value="PurM-like_N_sf"/>
</dbReference>
<keyword evidence="9" id="KW-1185">Reference proteome</keyword>
<dbReference type="Gene3D" id="3.30.1330.10">
    <property type="entry name" value="PurM-like, N-terminal domain"/>
    <property type="match status" value="1"/>
</dbReference>
<sequence>MLACTEGCLDAVEVKVEPKFSATVVVAAGGYPGPYSKGTPMEVDTPPAGANIFHAGTVIKDGQLQTSGGRVIAAQAIAESLEQAVKDAYATVNLIKFDKMFYRKDIAHRAFRSKPATKEALTYASAGVSIDAGNEFVERIKKAVGSTRRPGADAEIGGFGGEVDQHIAGYPGAPILVGAIDGVGTKLMIAQSMGKHDTVGIDLVGMNVNDLVVQGAEPLMFLDYLGCSKLKLENAAAFVEGVAKGCKDANCALVGGETAEMPGMYKRTIMTLQVPPLEL</sequence>